<dbReference type="EMBL" id="JACIDN010000006">
    <property type="protein sequence ID" value="MBB3903966.1"/>
    <property type="molecule type" value="Genomic_DNA"/>
</dbReference>
<comment type="caution">
    <text evidence="2">The sequence shown here is derived from an EMBL/GenBank/DDBJ whole genome shotgun (WGS) entry which is preliminary data.</text>
</comment>
<dbReference type="InterPro" id="IPR013467">
    <property type="entry name" value="HNH78-like"/>
</dbReference>
<proteinExistence type="predicted"/>
<sequence length="223" mass="24643">MKHIAKGGEPASLTAWKLKQTAAGIEPAWGDFQNPEKADGRLHLLGEQGAICCYCMGSISAGSMHIEHLEPRSIYPQIALDWPNLLGCCAPKNEKGSKLATQSHCGEYRGTSPLPVHPLQPTCETRFGYEFAGHIRPEPAGDGDASATITNLNLNSETLRNNREKLIQDAYADLEKLPEAVWLTTYIDEMNGVFPQFSAMFKWFFANHWQKEMQALAAAENVP</sequence>
<evidence type="ECO:0000313" key="4">
    <source>
        <dbReference type="Proteomes" id="UP001156881"/>
    </source>
</evidence>
<dbReference type="EMBL" id="BSPG01000002">
    <property type="protein sequence ID" value="GLS42710.1"/>
    <property type="molecule type" value="Genomic_DNA"/>
</dbReference>
<keyword evidence="4" id="KW-1185">Reference proteome</keyword>
<dbReference type="NCBIfam" id="TIGR02646">
    <property type="entry name" value="retron system putative HNH endonuclease"/>
    <property type="match status" value="1"/>
</dbReference>
<reference evidence="2 3" key="3">
    <citation type="submission" date="2020-08" db="EMBL/GenBank/DDBJ databases">
        <title>Genomic Encyclopedia of Type Strains, Phase IV (KMG-IV): sequencing the most valuable type-strain genomes for metagenomic binning, comparative biology and taxonomic classification.</title>
        <authorList>
            <person name="Goeker M."/>
        </authorList>
    </citation>
    <scope>NUCLEOTIDE SEQUENCE [LARGE SCALE GENOMIC DNA]</scope>
    <source>
        <strain evidence="2 3">DSM 24105</strain>
    </source>
</reference>
<evidence type="ECO:0000313" key="2">
    <source>
        <dbReference type="EMBL" id="MBB3903966.1"/>
    </source>
</evidence>
<reference evidence="4" key="2">
    <citation type="journal article" date="2019" name="Int. J. Syst. Evol. Microbiol.">
        <title>The Global Catalogue of Microorganisms (GCM) 10K type strain sequencing project: providing services to taxonomists for standard genome sequencing and annotation.</title>
        <authorList>
            <consortium name="The Broad Institute Genomics Platform"/>
            <consortium name="The Broad Institute Genome Sequencing Center for Infectious Disease"/>
            <person name="Wu L."/>
            <person name="Ma J."/>
        </authorList>
    </citation>
    <scope>NUCLEOTIDE SEQUENCE [LARGE SCALE GENOMIC DNA]</scope>
    <source>
        <strain evidence="4">NBRC 107710</strain>
    </source>
</reference>
<organism evidence="2 3">
    <name type="scientific">Methylobacterium brachythecii</name>
    <dbReference type="NCBI Taxonomy" id="1176177"/>
    <lineage>
        <taxon>Bacteria</taxon>
        <taxon>Pseudomonadati</taxon>
        <taxon>Pseudomonadota</taxon>
        <taxon>Alphaproteobacteria</taxon>
        <taxon>Hyphomicrobiales</taxon>
        <taxon>Methylobacteriaceae</taxon>
        <taxon>Methylobacterium</taxon>
    </lineage>
</organism>
<reference evidence="1" key="4">
    <citation type="submission" date="2023-01" db="EMBL/GenBank/DDBJ databases">
        <title>Draft genome sequence of Methylobacterium brachythecii strain NBRC 107710.</title>
        <authorList>
            <person name="Sun Q."/>
            <person name="Mori K."/>
        </authorList>
    </citation>
    <scope>NUCLEOTIDE SEQUENCE</scope>
    <source>
        <strain evidence="1">NBRC 107710</strain>
    </source>
</reference>
<dbReference type="RefSeq" id="WP_183507378.1">
    <property type="nucleotide sequence ID" value="NZ_BSPG01000002.1"/>
</dbReference>
<evidence type="ECO:0000313" key="1">
    <source>
        <dbReference type="EMBL" id="GLS42710.1"/>
    </source>
</evidence>
<reference evidence="1" key="1">
    <citation type="journal article" date="2014" name="Int. J. Syst. Evol. Microbiol.">
        <title>Complete genome of a new Firmicutes species belonging to the dominant human colonic microbiota ('Ruminococcus bicirculans') reveals two chromosomes and a selective capacity to utilize plant glucans.</title>
        <authorList>
            <consortium name="NISC Comparative Sequencing Program"/>
            <person name="Wegmann U."/>
            <person name="Louis P."/>
            <person name="Goesmann A."/>
            <person name="Henrissat B."/>
            <person name="Duncan S.H."/>
            <person name="Flint H.J."/>
        </authorList>
    </citation>
    <scope>NUCLEOTIDE SEQUENCE</scope>
    <source>
        <strain evidence="1">NBRC 107710</strain>
    </source>
</reference>
<evidence type="ECO:0000313" key="3">
    <source>
        <dbReference type="Proteomes" id="UP000517759"/>
    </source>
</evidence>
<gene>
    <name evidence="1" type="ORF">GCM10007884_06950</name>
    <name evidence="2" type="ORF">GGR33_003480</name>
</gene>
<dbReference type="Proteomes" id="UP000517759">
    <property type="component" value="Unassembled WGS sequence"/>
</dbReference>
<name>A0A7W6F8B2_9HYPH</name>
<dbReference type="Gene3D" id="1.10.30.50">
    <property type="match status" value="1"/>
</dbReference>
<protein>
    <submittedName>
        <fullName evidence="2">Uncharacterized protein (TIGR02646 family)</fullName>
    </submittedName>
</protein>
<dbReference type="AlphaFoldDB" id="A0A7W6F8B2"/>
<dbReference type="Proteomes" id="UP001156881">
    <property type="component" value="Unassembled WGS sequence"/>
</dbReference>
<accession>A0A7W6F8B2</accession>